<dbReference type="RefSeq" id="WP_377167391.1">
    <property type="nucleotide sequence ID" value="NZ_JBHTJC010000001.1"/>
</dbReference>
<sequence length="143" mass="15276">MKRRDWMSLLARAPAERVERLWQAVGQAPEHTVLRPAETGTAMVRGRAGATGAPFNLGEITVTRCSVQLADGTVGHGYVQGRAKAHAVAAALIDAGMQGPDAAVLERAVLAPLREQQEARRHARAARAAATKVDFFTLARGED</sequence>
<keyword evidence="2" id="KW-1185">Reference proteome</keyword>
<dbReference type="Proteomes" id="UP001607157">
    <property type="component" value="Unassembled WGS sequence"/>
</dbReference>
<evidence type="ECO:0000313" key="1">
    <source>
        <dbReference type="EMBL" id="MFH0253505.1"/>
    </source>
</evidence>
<dbReference type="EMBL" id="JBIHMM010000001">
    <property type="protein sequence ID" value="MFH0253505.1"/>
    <property type="molecule type" value="Genomic_DNA"/>
</dbReference>
<organism evidence="1 2">
    <name type="scientific">Roseovarius aquimarinus</name>
    <dbReference type="NCBI Taxonomy" id="1229156"/>
    <lineage>
        <taxon>Bacteria</taxon>
        <taxon>Pseudomonadati</taxon>
        <taxon>Pseudomonadota</taxon>
        <taxon>Alphaproteobacteria</taxon>
        <taxon>Rhodobacterales</taxon>
        <taxon>Roseobacteraceae</taxon>
        <taxon>Roseovarius</taxon>
    </lineage>
</organism>
<dbReference type="NCBIfam" id="TIGR03293">
    <property type="entry name" value="PhnG_redo"/>
    <property type="match status" value="1"/>
</dbReference>
<name>A0ABW7I5Q5_9RHOB</name>
<gene>
    <name evidence="1" type="primary">phnG</name>
    <name evidence="1" type="ORF">ACGRVM_06355</name>
</gene>
<comment type="caution">
    <text evidence="1">The sequence shown here is derived from an EMBL/GenBank/DDBJ whole genome shotgun (WGS) entry which is preliminary data.</text>
</comment>
<dbReference type="Pfam" id="PF06754">
    <property type="entry name" value="PhnG"/>
    <property type="match status" value="1"/>
</dbReference>
<proteinExistence type="predicted"/>
<accession>A0ABW7I5Q5</accession>
<dbReference type="InterPro" id="IPR009609">
    <property type="entry name" value="Phosphonate_metab_PhnG"/>
</dbReference>
<dbReference type="GO" id="GO:0016829">
    <property type="term" value="F:lyase activity"/>
    <property type="evidence" value="ECO:0007669"/>
    <property type="project" value="UniProtKB-KW"/>
</dbReference>
<reference evidence="1 2" key="1">
    <citation type="submission" date="2024-10" db="EMBL/GenBank/DDBJ databases">
        <authorList>
            <person name="Yang X.-N."/>
        </authorList>
    </citation>
    <scope>NUCLEOTIDE SEQUENCE [LARGE SCALE GENOMIC DNA]</scope>
    <source>
        <strain evidence="1 2">CAU 1059</strain>
    </source>
</reference>
<evidence type="ECO:0000313" key="2">
    <source>
        <dbReference type="Proteomes" id="UP001607157"/>
    </source>
</evidence>
<protein>
    <submittedName>
        <fullName evidence="1">Phosphonate C-P lyase system protein PhnG</fullName>
    </submittedName>
</protein>
<keyword evidence="1" id="KW-0456">Lyase</keyword>